<name>A0A7X1JCC8_9ACTN</name>
<dbReference type="RefSeq" id="WP_186287643.1">
    <property type="nucleotide sequence ID" value="NZ_JACMSF010000087.1"/>
</dbReference>
<sequence length="937" mass="103566">MNDQGRAFYDQLRALEKRAEASCRRAGQPYSRRETEQALRAAPYRVELSGQRISDWLSDDPEAAKIPSPASSEKVWALVRLWSRWAGEEPRERHWRTLMDRAQSVRTHRTVSTSPGRPVALFTDPFALEVHKAIEAEPTQAETLPLLPAYIPRAHDARLRAIVTEAVGGASRAVVLVGGSATGKTRACWETLGLLPDNWRLWHPIDPSRPEAALAEMQEIGPRTVVWLNEAQHYLLTPASDVGERVAAGLREVLRDPDGEPVLVLGTIWPEYLATLTAQPDPKDKKKEDPHAQARALLADRVLPVPAAFTDPSDVDALHAAAAADPRLASAAERAAEGHITQYLAGGPALLEHYDTAPAAARALIDVAIDARRLGLGPALPPALLEAAAGGYLTDTQWSLLSDDWFEEALAFAARPVRGARGALTRVRSRHGEASPAHPRYRLADYLEEHGRRARAGLCPPIALWTASADHTPSSEHTELAEMAQRHGLRRISFGLYRDLAADGDTRALDTLVEFLSVMGRTDEALAWYHYAAEAGHTVDVRAIARTLGIVLDGGDEALLWHQLLVSEGDTSVLPDLVRLLARLSRTDEALTWSRRAAEAEALVDPGELAEQATIEGRTEDALVWYRCKAESGDSTALRGVAVMLVRLGRSEEALDVLLQHAQAGDVFAMGEAGWLLAELGRPGDALTWYRRAAEEGDGFAYRCVARMLTRLGRAEEARSWYRRAANEAGDPYALQEVRQLQGLVPHEWKAVWKEQLRVPYGLEGDEAVPWLLATERGTHASPQKPAFPPFPVGYDDLLRVMTGLVREGRNGGTFSVLNWPPDDPNWPDQILRLLREHGLIDRAVAWCQAKAAADPPYGDWYRAAHLLLKVVGRTDEAQHLRRYGWEPDGNVSHPWEALPPETPIRSETLRRHHRASKATRKKPASDEAGEPAWWRP</sequence>
<comment type="caution">
    <text evidence="2">The sequence shown here is derived from an EMBL/GenBank/DDBJ whole genome shotgun (WGS) entry which is preliminary data.</text>
</comment>
<dbReference type="Gene3D" id="1.25.40.10">
    <property type="entry name" value="Tetratricopeptide repeat domain"/>
    <property type="match status" value="2"/>
</dbReference>
<evidence type="ECO:0000313" key="3">
    <source>
        <dbReference type="Proteomes" id="UP000584670"/>
    </source>
</evidence>
<protein>
    <submittedName>
        <fullName evidence="2">Tetratricopeptide repeat protein</fullName>
    </submittedName>
</protein>
<keyword evidence="3" id="KW-1185">Reference proteome</keyword>
<proteinExistence type="predicted"/>
<feature type="compositionally biased region" description="Basic residues" evidence="1">
    <location>
        <begin position="911"/>
        <end position="923"/>
    </location>
</feature>
<organism evidence="2 3">
    <name type="scientific">Streptomyces cupreus</name>
    <dbReference type="NCBI Taxonomy" id="2759956"/>
    <lineage>
        <taxon>Bacteria</taxon>
        <taxon>Bacillati</taxon>
        <taxon>Actinomycetota</taxon>
        <taxon>Actinomycetes</taxon>
        <taxon>Kitasatosporales</taxon>
        <taxon>Streptomycetaceae</taxon>
        <taxon>Streptomyces</taxon>
    </lineage>
</organism>
<evidence type="ECO:0000256" key="1">
    <source>
        <dbReference type="SAM" id="MobiDB-lite"/>
    </source>
</evidence>
<dbReference type="PANTHER" id="PTHR12558:SF13">
    <property type="entry name" value="CELL DIVISION CYCLE PROTEIN 27 HOMOLOG"/>
    <property type="match status" value="1"/>
</dbReference>
<accession>A0A7X1JCC8</accession>
<dbReference type="PANTHER" id="PTHR12558">
    <property type="entry name" value="CELL DIVISION CYCLE 16,23,27"/>
    <property type="match status" value="1"/>
</dbReference>
<dbReference type="EMBL" id="JACMSF010000087">
    <property type="protein sequence ID" value="MBC2907700.1"/>
    <property type="molecule type" value="Genomic_DNA"/>
</dbReference>
<dbReference type="InterPro" id="IPR011990">
    <property type="entry name" value="TPR-like_helical_dom_sf"/>
</dbReference>
<dbReference type="SUPFAM" id="SSF81901">
    <property type="entry name" value="HCP-like"/>
    <property type="match status" value="2"/>
</dbReference>
<evidence type="ECO:0000313" key="2">
    <source>
        <dbReference type="EMBL" id="MBC2907700.1"/>
    </source>
</evidence>
<dbReference type="AlphaFoldDB" id="A0A7X1JCC8"/>
<feature type="region of interest" description="Disordered" evidence="1">
    <location>
        <begin position="892"/>
        <end position="937"/>
    </location>
</feature>
<reference evidence="2 3" key="1">
    <citation type="submission" date="2020-08" db="EMBL/GenBank/DDBJ databases">
        <title>Streptomyces sp. PSKA01 genome sequencing and assembly.</title>
        <authorList>
            <person name="Mandal S."/>
            <person name="Maiti P.K."/>
            <person name="Das P."/>
        </authorList>
    </citation>
    <scope>NUCLEOTIDE SEQUENCE [LARGE SCALE GENOMIC DNA]</scope>
    <source>
        <strain evidence="2 3">PSKA01</strain>
    </source>
</reference>
<gene>
    <name evidence="2" type="ORF">H4N64_40590</name>
</gene>
<dbReference type="Proteomes" id="UP000584670">
    <property type="component" value="Unassembled WGS sequence"/>
</dbReference>